<reference evidence="1 2" key="1">
    <citation type="submission" date="2017-12" db="EMBL/GenBank/DDBJ databases">
        <title>Genome sequence of Pseudomonas palleroniana MAB3.</title>
        <authorList>
            <person name="Nascimento F.X."/>
        </authorList>
    </citation>
    <scope>NUCLEOTIDE SEQUENCE [LARGE SCALE GENOMIC DNA]</scope>
    <source>
        <strain evidence="1 2">MAB3</strain>
    </source>
</reference>
<dbReference type="EMBL" id="CP025494">
    <property type="protein sequence ID" value="AVE03224.1"/>
    <property type="molecule type" value="Genomic_DNA"/>
</dbReference>
<gene>
    <name evidence="1" type="ORF">CYL20_01160</name>
</gene>
<dbReference type="Proteomes" id="UP000237830">
    <property type="component" value="Chromosome"/>
</dbReference>
<name>A0A2L1J413_9PSED</name>
<evidence type="ECO:0000313" key="2">
    <source>
        <dbReference type="Proteomes" id="UP000237830"/>
    </source>
</evidence>
<proteinExistence type="predicted"/>
<evidence type="ECO:0000313" key="1">
    <source>
        <dbReference type="EMBL" id="AVE03224.1"/>
    </source>
</evidence>
<protein>
    <submittedName>
        <fullName evidence="1">Uncharacterized protein</fullName>
    </submittedName>
</protein>
<organism evidence="1 2">
    <name type="scientific">Pseudomonas palleroniana</name>
    <dbReference type="NCBI Taxonomy" id="191390"/>
    <lineage>
        <taxon>Bacteria</taxon>
        <taxon>Pseudomonadati</taxon>
        <taxon>Pseudomonadota</taxon>
        <taxon>Gammaproteobacteria</taxon>
        <taxon>Pseudomonadales</taxon>
        <taxon>Pseudomonadaceae</taxon>
        <taxon>Pseudomonas</taxon>
    </lineage>
</organism>
<dbReference type="AlphaFoldDB" id="A0A2L1J413"/>
<accession>A0A2L1J413</accession>
<sequence>MIYVAAFRMDAVPQFFYDLEVTRSSDHCFLSNVAIFQLEGFFVNGCFWPIADVLIGKAELEGLIGS</sequence>